<evidence type="ECO:0000313" key="1">
    <source>
        <dbReference type="EMBL" id="EEX76685.1"/>
    </source>
</evidence>
<sequence>MKKNPCRPIDGRDFCMMQQFCRTIRAKMIGAERRRAEGRRRINPRFSAP</sequence>
<comment type="caution">
    <text evidence="1">The sequence shown here is derived from an EMBL/GenBank/DDBJ whole genome shotgun (WGS) entry which is preliminary data.</text>
</comment>
<protein>
    <submittedName>
        <fullName evidence="1">Uncharacterized protein</fullName>
    </submittedName>
</protein>
<organism evidence="1 2">
    <name type="scientific">Selenomonas sputigena (strain ATCC 35185 / DSM 20758 / CCUG 44933 / VPI D19B-28)</name>
    <dbReference type="NCBI Taxonomy" id="546271"/>
    <lineage>
        <taxon>Bacteria</taxon>
        <taxon>Bacillati</taxon>
        <taxon>Bacillota</taxon>
        <taxon>Negativicutes</taxon>
        <taxon>Selenomonadales</taxon>
        <taxon>Selenomonadaceae</taxon>
        <taxon>Selenomonas</taxon>
    </lineage>
</organism>
<gene>
    <name evidence="1" type="ORF">SELSPUOL_02015</name>
</gene>
<reference evidence="1 2" key="1">
    <citation type="submission" date="2009-09" db="EMBL/GenBank/DDBJ databases">
        <authorList>
            <person name="Weinstock G."/>
            <person name="Sodergren E."/>
            <person name="Clifton S."/>
            <person name="Fulton L."/>
            <person name="Fulton B."/>
            <person name="Courtney L."/>
            <person name="Fronick C."/>
            <person name="Harrison M."/>
            <person name="Strong C."/>
            <person name="Farmer C."/>
            <person name="Delahaunty K."/>
            <person name="Markovic C."/>
            <person name="Hall O."/>
            <person name="Minx P."/>
            <person name="Tomlinson C."/>
            <person name="Mitreva M."/>
            <person name="Nelson J."/>
            <person name="Hou S."/>
            <person name="Wollam A."/>
            <person name="Pepin K.H."/>
            <person name="Johnson M."/>
            <person name="Bhonagiri V."/>
            <person name="Nash W.E."/>
            <person name="Warren W."/>
            <person name="Chinwalla A."/>
            <person name="Mardis E.R."/>
            <person name="Wilson R.K."/>
        </authorList>
    </citation>
    <scope>NUCLEOTIDE SEQUENCE [LARGE SCALE GENOMIC DNA]</scope>
    <source>
        <strain evidence="2">ATCC 35185 / DSM 20758 / VPI D19B-28</strain>
    </source>
</reference>
<dbReference type="EMBL" id="ACKP02000046">
    <property type="protein sequence ID" value="EEX76685.1"/>
    <property type="molecule type" value="Genomic_DNA"/>
</dbReference>
<name>C9LX09_SELS3</name>
<evidence type="ECO:0000313" key="2">
    <source>
        <dbReference type="Proteomes" id="UP000003505"/>
    </source>
</evidence>
<proteinExistence type="predicted"/>
<dbReference type="RefSeq" id="WP_006193333.1">
    <property type="nucleotide sequence ID" value="NC_015437.1"/>
</dbReference>
<dbReference type="Proteomes" id="UP000003505">
    <property type="component" value="Unassembled WGS sequence"/>
</dbReference>
<dbReference type="AlphaFoldDB" id="C9LX09"/>
<accession>C9LX09</accession>